<evidence type="ECO:0000256" key="2">
    <source>
        <dbReference type="ARBA" id="ARBA00022432"/>
    </source>
</evidence>
<dbReference type="EC" id="5.3.1.1" evidence="6 7"/>
<gene>
    <name evidence="6 8" type="primary">tpiA</name>
    <name evidence="8" type="ORF">NSPWAT_1552</name>
</gene>
<dbReference type="HAMAP" id="MF_00147_B">
    <property type="entry name" value="TIM_B"/>
    <property type="match status" value="1"/>
</dbReference>
<comment type="subunit">
    <text evidence="6 7">Homodimer.</text>
</comment>
<comment type="subcellular location">
    <subcellularLocation>
        <location evidence="6 7">Cytoplasm</location>
    </subcellularLocation>
</comment>
<dbReference type="PANTHER" id="PTHR21139:SF42">
    <property type="entry name" value="TRIOSEPHOSPHATE ISOMERASE"/>
    <property type="match status" value="1"/>
</dbReference>
<feature type="binding site" evidence="6">
    <location>
        <position position="176"/>
    </location>
    <ligand>
        <name>substrate</name>
    </ligand>
</feature>
<proteinExistence type="inferred from homology"/>
<dbReference type="InterPro" id="IPR013785">
    <property type="entry name" value="Aldolase_TIM"/>
</dbReference>
<comment type="function">
    <text evidence="6">Involved in the gluconeogenesis. Catalyzes stereospecifically the conversion of dihydroxyacetone phosphate (DHAP) to D-glyceraldehyde-3-phosphate (G3P).</text>
</comment>
<dbReference type="InterPro" id="IPR022896">
    <property type="entry name" value="TrioseP_Isoase_bac/euk"/>
</dbReference>
<dbReference type="Gene3D" id="3.20.20.70">
    <property type="entry name" value="Aldolase class I"/>
    <property type="match status" value="1"/>
</dbReference>
<accession>A0ABN8W0Y5</accession>
<dbReference type="PROSITE" id="PS51440">
    <property type="entry name" value="TIM_2"/>
    <property type="match status" value="1"/>
</dbReference>
<evidence type="ECO:0000256" key="1">
    <source>
        <dbReference type="ARBA" id="ARBA00007422"/>
    </source>
</evidence>
<dbReference type="NCBIfam" id="TIGR00419">
    <property type="entry name" value="tim"/>
    <property type="match status" value="1"/>
</dbReference>
<dbReference type="InterPro" id="IPR035990">
    <property type="entry name" value="TIM_sf"/>
</dbReference>
<keyword evidence="2 6" id="KW-0312">Gluconeogenesis</keyword>
<name>A0ABN8W0Y5_9BACT</name>
<feature type="binding site" evidence="6">
    <location>
        <begin position="237"/>
        <end position="238"/>
    </location>
    <ligand>
        <name>substrate</name>
    </ligand>
</feature>
<comment type="pathway">
    <text evidence="6 7">Carbohydrate degradation; glycolysis; D-glyceraldehyde 3-phosphate from glycerone phosphate: step 1/1.</text>
</comment>
<sequence>MGPMRKTLIVGNWKMNKTISQAEELLQRLLQRIDSRCPAEVVVAPPFTILAAARAQLCDTVIGLAAQNVAAEDMGAFTGEVSAPMLIEAGCGWVIIGHSERRHQFGEPDALINRKVKNALEHGLKVILCVGETDAERDAEQTEHVVHLQLTEGLNGVTPAAAAHVVVAYEPVWAIGTGQTATPAQAQEVHGLIRRWIGELYGPDTAQAMRVLYGGSVTPDNSHSLLGQPDIDGALVGGASLDVDLFCAIIGSAE</sequence>
<dbReference type="InterPro" id="IPR020861">
    <property type="entry name" value="Triosephosphate_isomerase_AS"/>
</dbReference>
<comment type="catalytic activity">
    <reaction evidence="6 7">
        <text>D-glyceraldehyde 3-phosphate = dihydroxyacetone phosphate</text>
        <dbReference type="Rhea" id="RHEA:18585"/>
        <dbReference type="ChEBI" id="CHEBI:57642"/>
        <dbReference type="ChEBI" id="CHEBI:59776"/>
        <dbReference type="EC" id="5.3.1.1"/>
    </reaction>
</comment>
<evidence type="ECO:0000313" key="9">
    <source>
        <dbReference type="Proteomes" id="UP001157733"/>
    </source>
</evidence>
<evidence type="ECO:0000256" key="5">
    <source>
        <dbReference type="ARBA" id="ARBA00023235"/>
    </source>
</evidence>
<feature type="active site" description="Electrophile" evidence="6">
    <location>
        <position position="98"/>
    </location>
</feature>
<comment type="similarity">
    <text evidence="1 6 7">Belongs to the triosephosphate isomerase family.</text>
</comment>
<comment type="pathway">
    <text evidence="6 7">Carbohydrate biosynthesis; gluconeogenesis.</text>
</comment>
<dbReference type="InterPro" id="IPR000652">
    <property type="entry name" value="Triosephosphate_isomerase"/>
</dbReference>
<feature type="binding site" evidence="6">
    <location>
        <begin position="12"/>
        <end position="14"/>
    </location>
    <ligand>
        <name>substrate</name>
    </ligand>
</feature>
<evidence type="ECO:0000256" key="6">
    <source>
        <dbReference type="HAMAP-Rule" id="MF_00147"/>
    </source>
</evidence>
<dbReference type="SUPFAM" id="SSF51351">
    <property type="entry name" value="Triosephosphate isomerase (TIM)"/>
    <property type="match status" value="1"/>
</dbReference>
<dbReference type="GO" id="GO:0004807">
    <property type="term" value="F:triose-phosphate isomerase activity"/>
    <property type="evidence" value="ECO:0007669"/>
    <property type="project" value="UniProtKB-EC"/>
</dbReference>
<keyword evidence="9" id="KW-1185">Reference proteome</keyword>
<dbReference type="PANTHER" id="PTHR21139">
    <property type="entry name" value="TRIOSEPHOSPHATE ISOMERASE"/>
    <property type="match status" value="1"/>
</dbReference>
<keyword evidence="3 6" id="KW-0963">Cytoplasm</keyword>
<evidence type="ECO:0000256" key="4">
    <source>
        <dbReference type="ARBA" id="ARBA00023152"/>
    </source>
</evidence>
<dbReference type="CDD" id="cd00311">
    <property type="entry name" value="TIM"/>
    <property type="match status" value="1"/>
</dbReference>
<dbReference type="EMBL" id="OX336137">
    <property type="protein sequence ID" value="CAI2718411.1"/>
    <property type="molecule type" value="Genomic_DNA"/>
</dbReference>
<feature type="active site" description="Proton acceptor" evidence="6">
    <location>
        <position position="170"/>
    </location>
</feature>
<reference evidence="8 9" key="1">
    <citation type="submission" date="2022-09" db="EMBL/GenBank/DDBJ databases">
        <authorList>
            <person name="Kop L."/>
        </authorList>
    </citation>
    <scope>NUCLEOTIDE SEQUENCE [LARGE SCALE GENOMIC DNA]</scope>
    <source>
        <strain evidence="8 9">347</strain>
    </source>
</reference>
<dbReference type="PROSITE" id="PS00171">
    <property type="entry name" value="TIM_1"/>
    <property type="match status" value="1"/>
</dbReference>
<protein>
    <recommendedName>
        <fullName evidence="6 7">Triosephosphate isomerase</fullName>
        <shortName evidence="6">TIM</shortName>
        <shortName evidence="6">TPI</shortName>
        <ecNumber evidence="6 7">5.3.1.1</ecNumber>
    </recommendedName>
    <alternativeName>
        <fullName evidence="6">Triose-phosphate isomerase</fullName>
    </alternativeName>
</protein>
<keyword evidence="5 6" id="KW-0413">Isomerase</keyword>
<evidence type="ECO:0000256" key="3">
    <source>
        <dbReference type="ARBA" id="ARBA00022490"/>
    </source>
</evidence>
<keyword evidence="4 6" id="KW-0324">Glycolysis</keyword>
<evidence type="ECO:0000313" key="8">
    <source>
        <dbReference type="EMBL" id="CAI2718411.1"/>
    </source>
</evidence>
<organism evidence="8 9">
    <name type="scientific">Nitrospina watsonii</name>
    <dbReference type="NCBI Taxonomy" id="1323948"/>
    <lineage>
        <taxon>Bacteria</taxon>
        <taxon>Pseudomonadati</taxon>
        <taxon>Nitrospinota/Tectimicrobiota group</taxon>
        <taxon>Nitrospinota</taxon>
        <taxon>Nitrospinia</taxon>
        <taxon>Nitrospinales</taxon>
        <taxon>Nitrospinaceae</taxon>
        <taxon>Nitrospina</taxon>
    </lineage>
</organism>
<dbReference type="Pfam" id="PF00121">
    <property type="entry name" value="TIM"/>
    <property type="match status" value="1"/>
</dbReference>
<dbReference type="Proteomes" id="UP001157733">
    <property type="component" value="Chromosome"/>
</dbReference>
<feature type="binding site" evidence="6">
    <location>
        <position position="216"/>
    </location>
    <ligand>
        <name>substrate</name>
    </ligand>
</feature>
<evidence type="ECO:0000256" key="7">
    <source>
        <dbReference type="RuleBase" id="RU363013"/>
    </source>
</evidence>